<dbReference type="Proteomes" id="UP000292957">
    <property type="component" value="Unassembled WGS sequence"/>
</dbReference>
<dbReference type="SUPFAM" id="SSF52540">
    <property type="entry name" value="P-loop containing nucleoside triphosphate hydrolases"/>
    <property type="match status" value="1"/>
</dbReference>
<evidence type="ECO:0000256" key="5">
    <source>
        <dbReference type="ARBA" id="ARBA00022670"/>
    </source>
</evidence>
<dbReference type="InterPro" id="IPR050819">
    <property type="entry name" value="Tripeptidyl-peptidase_I"/>
</dbReference>
<evidence type="ECO:0000256" key="11">
    <source>
        <dbReference type="PROSITE-ProRule" id="PRU01032"/>
    </source>
</evidence>
<dbReference type="AlphaFoldDB" id="A0A4Q9MLU0"/>
<dbReference type="CDD" id="cd11377">
    <property type="entry name" value="Pro-peptidase_S53"/>
    <property type="match status" value="1"/>
</dbReference>
<keyword evidence="12" id="KW-0732">Signal</keyword>
<dbReference type="GO" id="GO:0046872">
    <property type="term" value="F:metal ion binding"/>
    <property type="evidence" value="ECO:0007669"/>
    <property type="project" value="UniProtKB-UniRule"/>
</dbReference>
<keyword evidence="7 11" id="KW-0378">Hydrolase</keyword>
<dbReference type="InterPro" id="IPR036852">
    <property type="entry name" value="Peptidase_S8/S53_dom_sf"/>
</dbReference>
<dbReference type="GO" id="GO:0006508">
    <property type="term" value="P:proteolysis"/>
    <property type="evidence" value="ECO:0007669"/>
    <property type="project" value="UniProtKB-KW"/>
</dbReference>
<evidence type="ECO:0000256" key="10">
    <source>
        <dbReference type="ARBA" id="ARBA00023145"/>
    </source>
</evidence>
<feature type="active site" description="Charge relay system" evidence="11">
    <location>
        <position position="435"/>
    </location>
</feature>
<dbReference type="InterPro" id="IPR048333">
    <property type="entry name" value="HA2_WH"/>
</dbReference>
<comment type="subcellular location">
    <subcellularLocation>
        <location evidence="3">Secreted</location>
        <location evidence="3">Extracellular space</location>
    </subcellularLocation>
</comment>
<evidence type="ECO:0000256" key="7">
    <source>
        <dbReference type="ARBA" id="ARBA00022801"/>
    </source>
</evidence>
<accession>A0A4Q9MLU0</accession>
<comment type="catalytic activity">
    <reaction evidence="1">
        <text>Release of an N-terminal tripeptide from a polypeptide.</text>
        <dbReference type="EC" id="3.4.14.10"/>
    </reaction>
</comment>
<feature type="domain" description="Peptidase S53" evidence="13">
    <location>
        <begin position="160"/>
        <end position="517"/>
    </location>
</feature>
<feature type="binding site" evidence="11">
    <location>
        <position position="476"/>
    </location>
    <ligand>
        <name>Ca(2+)</name>
        <dbReference type="ChEBI" id="CHEBI:29108"/>
    </ligand>
</feature>
<dbReference type="EMBL" id="ML143436">
    <property type="protein sequence ID" value="TBU27081.1"/>
    <property type="molecule type" value="Genomic_DNA"/>
</dbReference>
<dbReference type="InterPro" id="IPR027417">
    <property type="entry name" value="P-loop_NTPase"/>
</dbReference>
<keyword evidence="6 11" id="KW-0479">Metal-binding</keyword>
<dbReference type="Pfam" id="PF07717">
    <property type="entry name" value="OB_NTP_bind"/>
    <property type="match status" value="1"/>
</dbReference>
<dbReference type="CDD" id="cd04056">
    <property type="entry name" value="Peptidases_S53"/>
    <property type="match status" value="1"/>
</dbReference>
<feature type="signal peptide" evidence="12">
    <location>
        <begin position="1"/>
        <end position="17"/>
    </location>
</feature>
<dbReference type="InterPro" id="IPR011709">
    <property type="entry name" value="DEAD-box_helicase_OB_fold"/>
</dbReference>
<dbReference type="InterPro" id="IPR030400">
    <property type="entry name" value="Sedolisin_dom"/>
</dbReference>
<dbReference type="SUPFAM" id="SSF54897">
    <property type="entry name" value="Protease propeptides/inhibitors"/>
    <property type="match status" value="1"/>
</dbReference>
<feature type="active site" description="Charge relay system" evidence="11">
    <location>
        <position position="236"/>
    </location>
</feature>
<proteinExistence type="predicted"/>
<evidence type="ECO:0000256" key="1">
    <source>
        <dbReference type="ARBA" id="ARBA00001910"/>
    </source>
</evidence>
<evidence type="ECO:0000259" key="13">
    <source>
        <dbReference type="PROSITE" id="PS51695"/>
    </source>
</evidence>
<protein>
    <recommendedName>
        <fullName evidence="4">tripeptidyl-peptidase II</fullName>
        <ecNumber evidence="4">3.4.14.10</ecNumber>
    </recommendedName>
</protein>
<dbReference type="GO" id="GO:0008240">
    <property type="term" value="F:tripeptidyl-peptidase activity"/>
    <property type="evidence" value="ECO:0007669"/>
    <property type="project" value="TreeGrafter"/>
</dbReference>
<feature type="active site" description="Charge relay system" evidence="11">
    <location>
        <position position="232"/>
    </location>
</feature>
<keyword evidence="9 11" id="KW-0106">Calcium</keyword>
<evidence type="ECO:0000256" key="2">
    <source>
        <dbReference type="ARBA" id="ARBA00002451"/>
    </source>
</evidence>
<dbReference type="PROSITE" id="PS51695">
    <property type="entry name" value="SEDOLISIN"/>
    <property type="match status" value="1"/>
</dbReference>
<dbReference type="Pfam" id="PF04408">
    <property type="entry name" value="WHD_HA2"/>
    <property type="match status" value="1"/>
</dbReference>
<dbReference type="GO" id="GO:0004252">
    <property type="term" value="F:serine-type endopeptidase activity"/>
    <property type="evidence" value="ECO:0007669"/>
    <property type="project" value="UniProtKB-UniRule"/>
</dbReference>
<comment type="cofactor">
    <cofactor evidence="11">
        <name>Ca(2+)</name>
        <dbReference type="ChEBI" id="CHEBI:29108"/>
    </cofactor>
    <text evidence="11">Binds 1 Ca(2+) ion per subunit.</text>
</comment>
<dbReference type="SMART" id="SM00944">
    <property type="entry name" value="Pro-kuma_activ"/>
    <property type="match status" value="1"/>
</dbReference>
<reference evidence="14" key="1">
    <citation type="submission" date="2019-01" db="EMBL/GenBank/DDBJ databases">
        <title>Draft genome sequences of three monokaryotic isolates of the white-rot basidiomycete fungus Dichomitus squalens.</title>
        <authorList>
            <consortium name="DOE Joint Genome Institute"/>
            <person name="Lopez S.C."/>
            <person name="Andreopoulos B."/>
            <person name="Pangilinan J."/>
            <person name="Lipzen A."/>
            <person name="Riley R."/>
            <person name="Ahrendt S."/>
            <person name="Ng V."/>
            <person name="Barry K."/>
            <person name="Daum C."/>
            <person name="Grigoriev I.V."/>
            <person name="Hilden K.S."/>
            <person name="Makela M.R."/>
            <person name="de Vries R.P."/>
        </authorList>
    </citation>
    <scope>NUCLEOTIDE SEQUENCE [LARGE SCALE GENOMIC DNA]</scope>
    <source>
        <strain evidence="14">OM18370.1</strain>
    </source>
</reference>
<dbReference type="PANTHER" id="PTHR14218:SF15">
    <property type="entry name" value="TRIPEPTIDYL-PEPTIDASE 1"/>
    <property type="match status" value="1"/>
</dbReference>
<dbReference type="Gene3D" id="3.40.50.200">
    <property type="entry name" value="Peptidase S8/S53 domain"/>
    <property type="match status" value="1"/>
</dbReference>
<dbReference type="EC" id="3.4.14.10" evidence="4"/>
<organism evidence="14">
    <name type="scientific">Dichomitus squalens</name>
    <dbReference type="NCBI Taxonomy" id="114155"/>
    <lineage>
        <taxon>Eukaryota</taxon>
        <taxon>Fungi</taxon>
        <taxon>Dikarya</taxon>
        <taxon>Basidiomycota</taxon>
        <taxon>Agaricomycotina</taxon>
        <taxon>Agaricomycetes</taxon>
        <taxon>Polyporales</taxon>
        <taxon>Polyporaceae</taxon>
        <taxon>Dichomitus</taxon>
    </lineage>
</organism>
<evidence type="ECO:0000313" key="14">
    <source>
        <dbReference type="EMBL" id="TBU27081.1"/>
    </source>
</evidence>
<dbReference type="InterPro" id="IPR015366">
    <property type="entry name" value="S53_propep"/>
</dbReference>
<dbReference type="SUPFAM" id="SSF52743">
    <property type="entry name" value="Subtilisin-like"/>
    <property type="match status" value="1"/>
</dbReference>
<gene>
    <name evidence="14" type="ORF">BD311DRAFT_789342</name>
</gene>
<sequence>MAARALLFLSLLSPAMDISDPTSVNYGSHLSKDEAESFAAPAPETVQAVNAWLAQHNVTSQTNSPSGDMLRIVVHVDTANALINANYTLSLDPGTNSTVYTTSSYSIPAELQPHIAFVYPTTKVLPAVVSNPKIRVVQALKASNETRSSRSDVPSSCAQITTPQCLQALYNIPSVPATAAGNSLGVSGFSNEVANQTDLQQFLAVLRPDFTSGTFIVQSIDEGADSGLGTLEASLDIQYTTGLATNVHNTFLTVGSQNQDGVSGFLDIINTLLAEKQPPLVLTTSYDFDETFFQENPDIANTLCNAYAQLGSRGTSVLFASGDGGVAGIRPSNTCNADGSFVPTFPSGCPYITSVGSTQGNSPETAAQFSSGGFSNVFARPSYQTAAVEAYLNTLGDTNAGLFNTSGRAYPDVSTQGVNFAVNIAGKFEEVYGTSASSPTFASVVALLNDQRLNAGKAPLGFLNPLLYLNAAAFNDITSGSNPGCNTQGFPASPGWDPCGPDDILLFLTGEEEIEDTCRNIRLEADDLVNQDPAGVGPLVCIPRYSSLPPQQQQRFFDPPPLPRVPDGPPGWKVVSTPISRASAQQRAGRAGRTRPGNCFRLYTERDFQNEEEEQTHPETLRSDLASTVLELSKLSVRNLTLMGALELLNYLAALDDDGILTHLGSVMADFPLGPRLDKHDRKWYWNNYLSGRALQQAEAVRSQLQRTDDGADERKLWQNIRKALVCGFFMQVAHKAGEKDGYLRVKDDQVVSLYPSCGLDSSPEWVGFNELVYSTKGYNRTVTEVRPA</sequence>
<evidence type="ECO:0000256" key="6">
    <source>
        <dbReference type="ARBA" id="ARBA00022723"/>
    </source>
</evidence>
<dbReference type="PANTHER" id="PTHR14218">
    <property type="entry name" value="PROTEASE S8 TRIPEPTIDYL PEPTIDASE I CLN2"/>
    <property type="match status" value="1"/>
</dbReference>
<dbReference type="InterPro" id="IPR000209">
    <property type="entry name" value="Peptidase_S8/S53_dom"/>
</dbReference>
<keyword evidence="8 11" id="KW-0720">Serine protease</keyword>
<dbReference type="Pfam" id="PF09286">
    <property type="entry name" value="Pro-kuma_activ"/>
    <property type="match status" value="1"/>
</dbReference>
<feature type="chain" id="PRO_5020518725" description="tripeptidyl-peptidase II" evidence="12">
    <location>
        <begin position="18"/>
        <end position="789"/>
    </location>
</feature>
<comment type="function">
    <text evidence="2">Secreted tripeptidyl-peptidase which degrades proteins at acidic pHs and is involved in virulence.</text>
</comment>
<dbReference type="Gene3D" id="3.40.50.300">
    <property type="entry name" value="P-loop containing nucleotide triphosphate hydrolases"/>
    <property type="match status" value="2"/>
</dbReference>
<keyword evidence="5 11" id="KW-0645">Protease</keyword>
<dbReference type="Pfam" id="PF00082">
    <property type="entry name" value="Peptidase_S8"/>
    <property type="match status" value="1"/>
</dbReference>
<dbReference type="Gene3D" id="1.20.120.1080">
    <property type="match status" value="1"/>
</dbReference>
<feature type="binding site" evidence="11">
    <location>
        <position position="477"/>
    </location>
    <ligand>
        <name>Ca(2+)</name>
        <dbReference type="ChEBI" id="CHEBI:29108"/>
    </ligand>
</feature>
<name>A0A4Q9MLU0_9APHY</name>
<feature type="binding site" evidence="11">
    <location>
        <position position="495"/>
    </location>
    <ligand>
        <name>Ca(2+)</name>
        <dbReference type="ChEBI" id="CHEBI:29108"/>
    </ligand>
</feature>
<evidence type="ECO:0000256" key="4">
    <source>
        <dbReference type="ARBA" id="ARBA00012462"/>
    </source>
</evidence>
<evidence type="ECO:0000256" key="8">
    <source>
        <dbReference type="ARBA" id="ARBA00022825"/>
    </source>
</evidence>
<evidence type="ECO:0000256" key="3">
    <source>
        <dbReference type="ARBA" id="ARBA00004239"/>
    </source>
</evidence>
<evidence type="ECO:0000256" key="9">
    <source>
        <dbReference type="ARBA" id="ARBA00022837"/>
    </source>
</evidence>
<feature type="binding site" evidence="11">
    <location>
        <position position="497"/>
    </location>
    <ligand>
        <name>Ca(2+)</name>
        <dbReference type="ChEBI" id="CHEBI:29108"/>
    </ligand>
</feature>
<dbReference type="GO" id="GO:0005576">
    <property type="term" value="C:extracellular region"/>
    <property type="evidence" value="ECO:0007669"/>
    <property type="project" value="UniProtKB-SubCell"/>
</dbReference>
<keyword evidence="10" id="KW-0865">Zymogen</keyword>
<dbReference type="OrthoDB" id="409122at2759"/>
<evidence type="ECO:0000256" key="12">
    <source>
        <dbReference type="SAM" id="SignalP"/>
    </source>
</evidence>